<dbReference type="GO" id="GO:0000462">
    <property type="term" value="P:maturation of SSU-rRNA from tricistronic rRNA transcript (SSU-rRNA, 5.8S rRNA, LSU-rRNA)"/>
    <property type="evidence" value="ECO:0007669"/>
    <property type="project" value="TreeGrafter"/>
</dbReference>
<feature type="compositionally biased region" description="Low complexity" evidence="8">
    <location>
        <begin position="270"/>
        <end position="283"/>
    </location>
</feature>
<dbReference type="InterPro" id="IPR050786">
    <property type="entry name" value="EFG1_rRNA-proc"/>
</dbReference>
<protein>
    <recommendedName>
        <fullName evidence="3">rRNA-processing protein EFG1</fullName>
    </recommendedName>
    <alternativeName>
        <fullName evidence="4">rRNA-processing protein efg1</fullName>
    </alternativeName>
</protein>
<evidence type="ECO:0000313" key="9">
    <source>
        <dbReference type="EMBL" id="CAD9672857.1"/>
    </source>
</evidence>
<feature type="compositionally biased region" description="Low complexity" evidence="8">
    <location>
        <begin position="171"/>
        <end position="186"/>
    </location>
</feature>
<feature type="compositionally biased region" description="Basic residues" evidence="8">
    <location>
        <begin position="304"/>
        <end position="318"/>
    </location>
</feature>
<sequence>MGRVDWRTKKKTPSRKNQIRSLRRLLSKEDLDAELRKSIESKLGELGEQVVDKQQEDLERKRAQRYHKVKFFERRKLMRRLEAVKKQLSKAADTSEVTTLKDELVRLDEDMTYVRYFPNDKKYISLFATDVDEATARRRERFRDLARQNKAAVLRGEALSQKDKRLRKAQVSASAAATTATVATSSLDPADSEGESAEEEEGDDDFFLPVDGDGAASDGSSQGYDGNEPSRGEAVDAKAPSADAYMPGKKRKAPREATAQGNPPSTGDQAGPSPSGEPGAASHSPPPPGTLREEGGNLAGTGNGKKRLKKRRKERSES</sequence>
<feature type="compositionally biased region" description="Polar residues" evidence="8">
    <location>
        <begin position="259"/>
        <end position="268"/>
    </location>
</feature>
<feature type="compositionally biased region" description="Basic residues" evidence="8">
    <location>
        <begin position="8"/>
        <end position="21"/>
    </location>
</feature>
<dbReference type="InterPro" id="IPR019310">
    <property type="entry name" value="Efg1"/>
</dbReference>
<name>A0A7S2RJF1_9STRA</name>
<feature type="region of interest" description="Disordered" evidence="8">
    <location>
        <begin position="170"/>
        <end position="318"/>
    </location>
</feature>
<dbReference type="PANTHER" id="PTHR33911">
    <property type="entry name" value="RRNA-PROCESSING PROTEIN EFG1"/>
    <property type="match status" value="1"/>
</dbReference>
<evidence type="ECO:0000256" key="1">
    <source>
        <dbReference type="ARBA" id="ARBA00004604"/>
    </source>
</evidence>
<organism evidence="9">
    <name type="scientific">Rhizochromulina marina</name>
    <dbReference type="NCBI Taxonomy" id="1034831"/>
    <lineage>
        <taxon>Eukaryota</taxon>
        <taxon>Sar</taxon>
        <taxon>Stramenopiles</taxon>
        <taxon>Ochrophyta</taxon>
        <taxon>Dictyochophyceae</taxon>
        <taxon>Rhizochromulinales</taxon>
        <taxon>Rhizochromulina</taxon>
    </lineage>
</organism>
<comment type="subcellular location">
    <subcellularLocation>
        <location evidence="1">Nucleus</location>
        <location evidence="1">Nucleolus</location>
    </subcellularLocation>
</comment>
<evidence type="ECO:0000256" key="8">
    <source>
        <dbReference type="SAM" id="MobiDB-lite"/>
    </source>
</evidence>
<evidence type="ECO:0000256" key="2">
    <source>
        <dbReference type="ARBA" id="ARBA00006916"/>
    </source>
</evidence>
<gene>
    <name evidence="9" type="ORF">RMAR1173_LOCUS5181</name>
</gene>
<evidence type="ECO:0000256" key="6">
    <source>
        <dbReference type="ARBA" id="ARBA00023054"/>
    </source>
</evidence>
<keyword evidence="7" id="KW-0539">Nucleus</keyword>
<keyword evidence="5" id="KW-0698">rRNA processing</keyword>
<dbReference type="AlphaFoldDB" id="A0A7S2RJF1"/>
<accession>A0A7S2RJF1</accession>
<evidence type="ECO:0000256" key="4">
    <source>
        <dbReference type="ARBA" id="ARBA00019827"/>
    </source>
</evidence>
<reference evidence="9" key="1">
    <citation type="submission" date="2021-01" db="EMBL/GenBank/DDBJ databases">
        <authorList>
            <person name="Corre E."/>
            <person name="Pelletier E."/>
            <person name="Niang G."/>
            <person name="Scheremetjew M."/>
            <person name="Finn R."/>
            <person name="Kale V."/>
            <person name="Holt S."/>
            <person name="Cochrane G."/>
            <person name="Meng A."/>
            <person name="Brown T."/>
            <person name="Cohen L."/>
        </authorList>
    </citation>
    <scope>NUCLEOTIDE SEQUENCE</scope>
    <source>
        <strain evidence="9">CCMP1243</strain>
    </source>
</reference>
<evidence type="ECO:0000256" key="7">
    <source>
        <dbReference type="ARBA" id="ARBA00023242"/>
    </source>
</evidence>
<evidence type="ECO:0000256" key="5">
    <source>
        <dbReference type="ARBA" id="ARBA00022552"/>
    </source>
</evidence>
<dbReference type="GO" id="GO:0005730">
    <property type="term" value="C:nucleolus"/>
    <property type="evidence" value="ECO:0007669"/>
    <property type="project" value="UniProtKB-SubCell"/>
</dbReference>
<dbReference type="EMBL" id="HBHJ01008046">
    <property type="protein sequence ID" value="CAD9672857.1"/>
    <property type="molecule type" value="Transcribed_RNA"/>
</dbReference>
<feature type="compositionally biased region" description="Acidic residues" evidence="8">
    <location>
        <begin position="190"/>
        <end position="206"/>
    </location>
</feature>
<evidence type="ECO:0000256" key="3">
    <source>
        <dbReference type="ARBA" id="ARBA00018689"/>
    </source>
</evidence>
<dbReference type="PANTHER" id="PTHR33911:SF1">
    <property type="entry name" value="RRNA-PROCESSING PROTEIN EFG1"/>
    <property type="match status" value="1"/>
</dbReference>
<keyword evidence="6" id="KW-0175">Coiled coil</keyword>
<proteinExistence type="inferred from homology"/>
<dbReference type="Pfam" id="PF10153">
    <property type="entry name" value="Efg1"/>
    <property type="match status" value="1"/>
</dbReference>
<dbReference type="GO" id="GO:0030688">
    <property type="term" value="C:preribosome, small subunit precursor"/>
    <property type="evidence" value="ECO:0007669"/>
    <property type="project" value="TreeGrafter"/>
</dbReference>
<feature type="compositionally biased region" description="Low complexity" evidence="8">
    <location>
        <begin position="211"/>
        <end position="221"/>
    </location>
</feature>
<feature type="region of interest" description="Disordered" evidence="8">
    <location>
        <begin position="1"/>
        <end position="21"/>
    </location>
</feature>
<comment type="similarity">
    <text evidence="2">Belongs to the EFG1 family.</text>
</comment>